<comment type="caution">
    <text evidence="2">The sequence shown here is derived from an EMBL/GenBank/DDBJ whole genome shotgun (WGS) entry which is preliminary data.</text>
</comment>
<dbReference type="EMBL" id="PGCJ01001242">
    <property type="protein sequence ID" value="PLW07243.1"/>
    <property type="molecule type" value="Genomic_DNA"/>
</dbReference>
<evidence type="ECO:0000313" key="2">
    <source>
        <dbReference type="EMBL" id="PLW07243.1"/>
    </source>
</evidence>
<evidence type="ECO:0000313" key="3">
    <source>
        <dbReference type="Proteomes" id="UP000235388"/>
    </source>
</evidence>
<name>A0A2N5S1Y7_9BASI</name>
<sequence length="309" mass="34690">MFHSDKLSQKFKYAISKTSEEEYAAVSESDQSPRASPSPKHSKDSNEVATISKKVWFLPTDLGSYETFIDHGCKLDEEGYPIYPNGSTIFVKLPNKEITNFSSVGFSKTIGVESNKDKSWKTTRVYCLGVLCCDQPDCHWRGSPPTAHNGILNYLAKHLGTHNHSWPESKKADPLSKAIAQNPTAGALKLKLGMPTAPSMPFNSVTEIHESLVNKDRLAYLRRKIRAGLNLDPKKGDGGVGNKFITDMFYWNTRGLKIVSASFLEHKEHFVFQTDFMLARLLARDENHEVYNGGLLSGVTYRFFEKGYL</sequence>
<reference evidence="2 3" key="1">
    <citation type="submission" date="2017-11" db="EMBL/GenBank/DDBJ databases">
        <title>De novo assembly and phasing of dikaryotic genomes from two isolates of Puccinia coronata f. sp. avenae, the causal agent of oat crown rust.</title>
        <authorList>
            <person name="Miller M.E."/>
            <person name="Zhang Y."/>
            <person name="Omidvar V."/>
            <person name="Sperschneider J."/>
            <person name="Schwessinger B."/>
            <person name="Raley C."/>
            <person name="Palmer J.M."/>
            <person name="Garnica D."/>
            <person name="Upadhyaya N."/>
            <person name="Rathjen J."/>
            <person name="Taylor J.M."/>
            <person name="Park R.F."/>
            <person name="Dodds P.N."/>
            <person name="Hirsch C.D."/>
            <person name="Kianian S.F."/>
            <person name="Figueroa M."/>
        </authorList>
    </citation>
    <scope>NUCLEOTIDE SEQUENCE [LARGE SCALE GENOMIC DNA]</scope>
    <source>
        <strain evidence="2">12NC29</strain>
    </source>
</reference>
<accession>A0A2N5S1Y7</accession>
<proteinExistence type="predicted"/>
<dbReference type="Proteomes" id="UP000235388">
    <property type="component" value="Unassembled WGS sequence"/>
</dbReference>
<evidence type="ECO:0000256" key="1">
    <source>
        <dbReference type="SAM" id="MobiDB-lite"/>
    </source>
</evidence>
<organism evidence="2 3">
    <name type="scientific">Puccinia coronata f. sp. avenae</name>
    <dbReference type="NCBI Taxonomy" id="200324"/>
    <lineage>
        <taxon>Eukaryota</taxon>
        <taxon>Fungi</taxon>
        <taxon>Dikarya</taxon>
        <taxon>Basidiomycota</taxon>
        <taxon>Pucciniomycotina</taxon>
        <taxon>Pucciniomycetes</taxon>
        <taxon>Pucciniales</taxon>
        <taxon>Pucciniaceae</taxon>
        <taxon>Puccinia</taxon>
    </lineage>
</organism>
<dbReference type="OrthoDB" id="3046222at2759"/>
<gene>
    <name evidence="2" type="ORF">PCANC_28160</name>
</gene>
<keyword evidence="3" id="KW-1185">Reference proteome</keyword>
<protein>
    <submittedName>
        <fullName evidence="2">Uncharacterized protein</fullName>
    </submittedName>
</protein>
<dbReference type="AlphaFoldDB" id="A0A2N5S1Y7"/>
<feature type="region of interest" description="Disordered" evidence="1">
    <location>
        <begin position="23"/>
        <end position="46"/>
    </location>
</feature>